<keyword evidence="4" id="KW-0055">Arginine biosynthesis</keyword>
<evidence type="ECO:0000256" key="5">
    <source>
        <dbReference type="ARBA" id="ARBA00022605"/>
    </source>
</evidence>
<dbReference type="Gene3D" id="3.30.70.360">
    <property type="match status" value="1"/>
</dbReference>
<dbReference type="EMBL" id="CP003984">
    <property type="protein sequence ID" value="AII86622.1"/>
    <property type="molecule type" value="Genomic_DNA"/>
</dbReference>
<sequence>MTDILSARQLLDHLVSFPTVSSDTNLPLIHFVRDYFAQHGIESVVFPSEDGNKAGLVAQVGPNVAGGVALSGHSDVVPVEGQDWSTDPWKVVEKDGRLYGRGTCDMKGFVALAMGAMVKANSLDLKRPLQFALSRDEEVGLLGAPDVARGLLENYAKADAVIVGEPTEMQVVTGHKSCDDLQFHVRGKEVHSSRLHEGVSAVMCAARFVDWVRQQNIESQAKTPTATAALYDPPFTTLHVGVINGGTAHNITAKDCYFSIDLRCVGDDRTEDWLEKIQAQIDVIEAEMKAIDPNSFFDMHVMRGPAVVPEVEGKAEALARRLTGDNGTHTVAYGTDGGHFQAKGFSVVVCGPGSIEQAHQPDEFIELTEFQAGEAMLTRLLDSLQTA</sequence>
<protein>
    <submittedName>
        <fullName evidence="11">Acetylornithine deacetylase ArgE</fullName>
    </submittedName>
</protein>
<dbReference type="InterPro" id="IPR002933">
    <property type="entry name" value="Peptidase_M20"/>
</dbReference>
<keyword evidence="12" id="KW-1185">Reference proteome</keyword>
<reference evidence="11 12" key="1">
    <citation type="journal article" date="2014" name="ISME J.">
        <title>Adaptation of an abundant Roseobacter RCA organism to pelagic systems revealed by genomic and transcriptomic analyses.</title>
        <authorList>
            <person name="Voget S."/>
            <person name="Wemheuer B."/>
            <person name="Brinkhoff T."/>
            <person name="Vollmers J."/>
            <person name="Dietrich S."/>
            <person name="Giebel H.A."/>
            <person name="Beardsley C."/>
            <person name="Sardemann C."/>
            <person name="Bakenhus I."/>
            <person name="Billerbeck S."/>
            <person name="Daniel R."/>
            <person name="Simon M."/>
        </authorList>
    </citation>
    <scope>NUCLEOTIDE SEQUENCE [LARGE SCALE GENOMIC DNA]</scope>
    <source>
        <strain evidence="11 12">RCA23</strain>
    </source>
</reference>
<dbReference type="InterPro" id="IPR050072">
    <property type="entry name" value="Peptidase_M20A"/>
</dbReference>
<dbReference type="PANTHER" id="PTHR43808">
    <property type="entry name" value="ACETYLORNITHINE DEACETYLASE"/>
    <property type="match status" value="1"/>
</dbReference>
<evidence type="ECO:0000256" key="4">
    <source>
        <dbReference type="ARBA" id="ARBA00022571"/>
    </source>
</evidence>
<proteinExistence type="inferred from homology"/>
<feature type="domain" description="Peptidase M20 dimerisation" evidence="10">
    <location>
        <begin position="174"/>
        <end position="284"/>
    </location>
</feature>
<keyword evidence="7" id="KW-0378">Hydrolase</keyword>
<dbReference type="NCBIfam" id="TIGR01892">
    <property type="entry name" value="AcOrn-deacetyl"/>
    <property type="match status" value="1"/>
</dbReference>
<evidence type="ECO:0000256" key="7">
    <source>
        <dbReference type="ARBA" id="ARBA00022801"/>
    </source>
</evidence>
<dbReference type="InterPro" id="IPR036264">
    <property type="entry name" value="Bact_exopeptidase_dim_dom"/>
</dbReference>
<organism evidence="11 12">
    <name type="scientific">Planktomarina temperata RCA23</name>
    <dbReference type="NCBI Taxonomy" id="666509"/>
    <lineage>
        <taxon>Bacteria</taxon>
        <taxon>Pseudomonadati</taxon>
        <taxon>Pseudomonadota</taxon>
        <taxon>Alphaproteobacteria</taxon>
        <taxon>Rhodobacterales</taxon>
        <taxon>Paracoccaceae</taxon>
        <taxon>Planktomarina</taxon>
    </lineage>
</organism>
<dbReference type="SUPFAM" id="SSF53187">
    <property type="entry name" value="Zn-dependent exopeptidases"/>
    <property type="match status" value="1"/>
</dbReference>
<accession>A0AAN0VI43</accession>
<dbReference type="RefSeq" id="WP_044049457.1">
    <property type="nucleotide sequence ID" value="NZ_CP003984.1"/>
</dbReference>
<dbReference type="GO" id="GO:0006526">
    <property type="term" value="P:L-arginine biosynthetic process"/>
    <property type="evidence" value="ECO:0007669"/>
    <property type="project" value="UniProtKB-KW"/>
</dbReference>
<evidence type="ECO:0000256" key="8">
    <source>
        <dbReference type="ARBA" id="ARBA00022833"/>
    </source>
</evidence>
<dbReference type="Gene3D" id="3.40.630.10">
    <property type="entry name" value="Zn peptidases"/>
    <property type="match status" value="1"/>
</dbReference>
<dbReference type="PROSITE" id="PS00759">
    <property type="entry name" value="ARGE_DAPE_CPG2_2"/>
    <property type="match status" value="1"/>
</dbReference>
<dbReference type="InterPro" id="IPR011650">
    <property type="entry name" value="Peptidase_M20_dimer"/>
</dbReference>
<gene>
    <name evidence="11" type="ORF">RCA23_c10710</name>
</gene>
<evidence type="ECO:0000256" key="3">
    <source>
        <dbReference type="ARBA" id="ARBA00022490"/>
    </source>
</evidence>
<dbReference type="CDD" id="cd03894">
    <property type="entry name" value="M20_ArgE"/>
    <property type="match status" value="1"/>
</dbReference>
<keyword evidence="3" id="KW-0963">Cytoplasm</keyword>
<dbReference type="Proteomes" id="UP000028680">
    <property type="component" value="Chromosome"/>
</dbReference>
<evidence type="ECO:0000256" key="1">
    <source>
        <dbReference type="ARBA" id="ARBA00001947"/>
    </source>
</evidence>
<evidence type="ECO:0000256" key="9">
    <source>
        <dbReference type="ARBA" id="ARBA00023285"/>
    </source>
</evidence>
<evidence type="ECO:0000256" key="2">
    <source>
        <dbReference type="ARBA" id="ARBA00005691"/>
    </source>
</evidence>
<comment type="cofactor">
    <cofactor evidence="1">
        <name>Zn(2+)</name>
        <dbReference type="ChEBI" id="CHEBI:29105"/>
    </cofactor>
</comment>
<dbReference type="GO" id="GO:0008777">
    <property type="term" value="F:acetylornithine deacetylase activity"/>
    <property type="evidence" value="ECO:0007669"/>
    <property type="project" value="TreeGrafter"/>
</dbReference>
<dbReference type="Pfam" id="PF01546">
    <property type="entry name" value="Peptidase_M20"/>
    <property type="match status" value="1"/>
</dbReference>
<dbReference type="PANTHER" id="PTHR43808:SF31">
    <property type="entry name" value="N-ACETYL-L-CITRULLINE DEACETYLASE"/>
    <property type="match status" value="1"/>
</dbReference>
<keyword evidence="8" id="KW-0862">Zinc</keyword>
<evidence type="ECO:0000259" key="10">
    <source>
        <dbReference type="Pfam" id="PF07687"/>
    </source>
</evidence>
<dbReference type="PROSITE" id="PS00758">
    <property type="entry name" value="ARGE_DAPE_CPG2_1"/>
    <property type="match status" value="1"/>
</dbReference>
<keyword evidence="9" id="KW-0170">Cobalt</keyword>
<dbReference type="GeneID" id="93367106"/>
<keyword evidence="6" id="KW-0479">Metal-binding</keyword>
<dbReference type="AlphaFoldDB" id="A0AAN0VI43"/>
<comment type="similarity">
    <text evidence="2">Belongs to the peptidase M20A family. ArgE subfamily.</text>
</comment>
<evidence type="ECO:0000256" key="6">
    <source>
        <dbReference type="ARBA" id="ARBA00022723"/>
    </source>
</evidence>
<evidence type="ECO:0000313" key="11">
    <source>
        <dbReference type="EMBL" id="AII86622.1"/>
    </source>
</evidence>
<dbReference type="SUPFAM" id="SSF55031">
    <property type="entry name" value="Bacterial exopeptidase dimerisation domain"/>
    <property type="match status" value="1"/>
</dbReference>
<name>A0AAN0VI43_9RHOB</name>
<dbReference type="InterPro" id="IPR001261">
    <property type="entry name" value="ArgE/DapE_CS"/>
</dbReference>
<dbReference type="NCBIfam" id="NF005710">
    <property type="entry name" value="PRK07522.1"/>
    <property type="match status" value="1"/>
</dbReference>
<dbReference type="KEGG" id="ptp:RCA23_c10710"/>
<dbReference type="Pfam" id="PF07687">
    <property type="entry name" value="M20_dimer"/>
    <property type="match status" value="1"/>
</dbReference>
<dbReference type="GO" id="GO:0046872">
    <property type="term" value="F:metal ion binding"/>
    <property type="evidence" value="ECO:0007669"/>
    <property type="project" value="UniProtKB-KW"/>
</dbReference>
<dbReference type="InterPro" id="IPR010169">
    <property type="entry name" value="AcOrn-deacetyl"/>
</dbReference>
<keyword evidence="5" id="KW-0028">Amino-acid biosynthesis</keyword>
<evidence type="ECO:0000313" key="12">
    <source>
        <dbReference type="Proteomes" id="UP000028680"/>
    </source>
</evidence>